<feature type="transmembrane region" description="Helical" evidence="9">
    <location>
        <begin position="100"/>
        <end position="120"/>
    </location>
</feature>
<accession>A0A1S4CGR9</accession>
<gene>
    <name evidence="12" type="primary">LOC107818842</name>
</gene>
<dbReference type="SMR" id="A0A1S4CGR9"/>
<dbReference type="GO" id="GO:0051119">
    <property type="term" value="F:sugar transmembrane transporter activity"/>
    <property type="evidence" value="ECO:0000318"/>
    <property type="project" value="GO_Central"/>
</dbReference>
<dbReference type="GO" id="GO:0016020">
    <property type="term" value="C:membrane"/>
    <property type="evidence" value="ECO:0000318"/>
    <property type="project" value="GO_Central"/>
</dbReference>
<dbReference type="OrthoDB" id="409725at2759"/>
<evidence type="ECO:0000256" key="4">
    <source>
        <dbReference type="ARBA" id="ARBA00022597"/>
    </source>
</evidence>
<dbReference type="Proteomes" id="UP000790787">
    <property type="component" value="Chromosome 19"/>
</dbReference>
<name>A0A1S4CGR9_TOBAC</name>
<feature type="transmembrane region" description="Helical" evidence="9">
    <location>
        <begin position="187"/>
        <end position="208"/>
    </location>
</feature>
<feature type="transmembrane region" description="Helical" evidence="9">
    <location>
        <begin position="66"/>
        <end position="88"/>
    </location>
</feature>
<evidence type="ECO:0000256" key="9">
    <source>
        <dbReference type="RuleBase" id="RU910715"/>
    </source>
</evidence>
<feature type="region of interest" description="Disordered" evidence="10">
    <location>
        <begin position="279"/>
        <end position="298"/>
    </location>
</feature>
<dbReference type="Pfam" id="PF03083">
    <property type="entry name" value="MtN3_slv"/>
    <property type="match status" value="2"/>
</dbReference>
<feature type="transmembrane region" description="Helical" evidence="9">
    <location>
        <begin position="126"/>
        <end position="147"/>
    </location>
</feature>
<reference evidence="11" key="1">
    <citation type="journal article" date="2014" name="Nat. Commun.">
        <title>The tobacco genome sequence and its comparison with those of tomato and potato.</title>
        <authorList>
            <person name="Sierro N."/>
            <person name="Battey J.N."/>
            <person name="Ouadi S."/>
            <person name="Bakaher N."/>
            <person name="Bovet L."/>
            <person name="Willig A."/>
            <person name="Goepfert S."/>
            <person name="Peitsch M.C."/>
            <person name="Ivanov N.V."/>
        </authorList>
    </citation>
    <scope>NUCLEOTIDE SEQUENCE [LARGE SCALE GENOMIC DNA]</scope>
</reference>
<dbReference type="STRING" id="4097.A0A1S4CGR9"/>
<dbReference type="GO" id="GO:0051260">
    <property type="term" value="P:protein homooligomerization"/>
    <property type="evidence" value="ECO:0007669"/>
    <property type="project" value="UniProtKB-ARBA"/>
</dbReference>
<dbReference type="PANTHER" id="PTHR10791:SF142">
    <property type="entry name" value="BIDIRECTIONAL SUGAR TRANSPORTER SWEET16"/>
    <property type="match status" value="1"/>
</dbReference>
<dbReference type="InterPro" id="IPR004316">
    <property type="entry name" value="SWEET_rpt"/>
</dbReference>
<comment type="subcellular location">
    <subcellularLocation>
        <location evidence="9">Cell membrane</location>
        <topology evidence="9">Multi-pass membrane protein</topology>
    </subcellularLocation>
    <subcellularLocation>
        <location evidence="1">Endomembrane system</location>
        <topology evidence="1">Multi-pass membrane protein</topology>
    </subcellularLocation>
</comment>
<dbReference type="InterPro" id="IPR047664">
    <property type="entry name" value="SWEET"/>
</dbReference>
<evidence type="ECO:0000256" key="5">
    <source>
        <dbReference type="ARBA" id="ARBA00022692"/>
    </source>
</evidence>
<feature type="transmembrane region" description="Helical" evidence="9">
    <location>
        <begin position="159"/>
        <end position="181"/>
    </location>
</feature>
<feature type="compositionally biased region" description="Basic and acidic residues" evidence="10">
    <location>
        <begin position="240"/>
        <end position="249"/>
    </location>
</feature>
<keyword evidence="3 9" id="KW-0813">Transport</keyword>
<protein>
    <recommendedName>
        <fullName evidence="9">Bidirectional sugar transporter SWEET</fullName>
    </recommendedName>
</protein>
<comment type="function">
    <text evidence="9">Mediates both low-affinity uptake and efflux of sugar across the membrane.</text>
</comment>
<evidence type="ECO:0000256" key="2">
    <source>
        <dbReference type="ARBA" id="ARBA00007809"/>
    </source>
</evidence>
<dbReference type="GO" id="GO:0012505">
    <property type="term" value="C:endomembrane system"/>
    <property type="evidence" value="ECO:0007669"/>
    <property type="project" value="UniProtKB-SubCell"/>
</dbReference>
<evidence type="ECO:0000256" key="3">
    <source>
        <dbReference type="ARBA" id="ARBA00022448"/>
    </source>
</evidence>
<evidence type="ECO:0000256" key="7">
    <source>
        <dbReference type="ARBA" id="ARBA00022989"/>
    </source>
</evidence>
<dbReference type="GeneID" id="107818842"/>
<keyword evidence="7 9" id="KW-1133">Transmembrane helix</keyword>
<organism evidence="11 12">
    <name type="scientific">Nicotiana tabacum</name>
    <name type="common">Common tobacco</name>
    <dbReference type="NCBI Taxonomy" id="4097"/>
    <lineage>
        <taxon>Eukaryota</taxon>
        <taxon>Viridiplantae</taxon>
        <taxon>Streptophyta</taxon>
        <taxon>Embryophyta</taxon>
        <taxon>Tracheophyta</taxon>
        <taxon>Spermatophyta</taxon>
        <taxon>Magnoliopsida</taxon>
        <taxon>eudicotyledons</taxon>
        <taxon>Gunneridae</taxon>
        <taxon>Pentapetalae</taxon>
        <taxon>asterids</taxon>
        <taxon>lamiids</taxon>
        <taxon>Solanales</taxon>
        <taxon>Solanaceae</taxon>
        <taxon>Nicotianoideae</taxon>
        <taxon>Nicotianeae</taxon>
        <taxon>Nicotiana</taxon>
    </lineage>
</organism>
<keyword evidence="4 9" id="KW-0762">Sugar transport</keyword>
<dbReference type="Gene3D" id="1.20.1280.290">
    <property type="match status" value="2"/>
</dbReference>
<dbReference type="GO" id="GO:0005886">
    <property type="term" value="C:plasma membrane"/>
    <property type="evidence" value="ECO:0007669"/>
    <property type="project" value="UniProtKB-SubCell"/>
</dbReference>
<evidence type="ECO:0000313" key="12">
    <source>
        <dbReference type="RefSeq" id="XP_016500377.1"/>
    </source>
</evidence>
<evidence type="ECO:0000256" key="1">
    <source>
        <dbReference type="ARBA" id="ARBA00004127"/>
    </source>
</evidence>
<evidence type="ECO:0000313" key="11">
    <source>
        <dbReference type="Proteomes" id="UP000790787"/>
    </source>
</evidence>
<proteinExistence type="inferred from homology"/>
<sequence>MANFSFILGIIGNVISILMFAAPIKTFKRIIKKKSTEDFKGIPYITTLLSTSLWTFYGLLKPGGLLVVTVNGTGAILHIVYVTLFLIYAPKTLKIQSIKLVAIIDIAFLGAVIAITLLAVHGNTQLTLVGLLAAGLNIVMYASPLSATRTVIKMKRVEYMPFFLSFFQFLNGGVWAAYAVFVKDYYIGVPNGIGFLLGSAQLILYFIYYKSTPTKSTDQKEEKEGSAHLVRRGIQLNDLDGAHENDKNNRNLHKGKSLPKPSLARQYSEKLVKTLSISPSSLGSYNEDDIEKGLKDAH</sequence>
<keyword evidence="11" id="KW-1185">Reference proteome</keyword>
<comment type="similarity">
    <text evidence="2 9">Belongs to the SWEET sugar transporter family.</text>
</comment>
<keyword evidence="8 9" id="KW-0472">Membrane</keyword>
<dbReference type="RefSeq" id="XP_016500377.1">
    <property type="nucleotide sequence ID" value="XM_016644891.2"/>
</dbReference>
<dbReference type="PANTHER" id="PTHR10791">
    <property type="entry name" value="RAG1-ACTIVATING PROTEIN 1"/>
    <property type="match status" value="1"/>
</dbReference>
<evidence type="ECO:0000256" key="8">
    <source>
        <dbReference type="ARBA" id="ARBA00023136"/>
    </source>
</evidence>
<dbReference type="OMA" id="VEMEMTA"/>
<feature type="region of interest" description="Disordered" evidence="10">
    <location>
        <begin position="239"/>
        <end position="264"/>
    </location>
</feature>
<feature type="transmembrane region" description="Helical" evidence="9">
    <location>
        <begin position="42"/>
        <end position="60"/>
    </location>
</feature>
<reference evidence="12" key="2">
    <citation type="submission" date="2025-08" db="UniProtKB">
        <authorList>
            <consortium name="RefSeq"/>
        </authorList>
    </citation>
    <scope>IDENTIFICATION</scope>
    <source>
        <tissue evidence="12">Leaf</tissue>
    </source>
</reference>
<dbReference type="RefSeq" id="XP_016500377.1">
    <property type="nucleotide sequence ID" value="XM_016644891.1"/>
</dbReference>
<dbReference type="KEGG" id="nta:107818842"/>
<dbReference type="FunFam" id="1.20.1280.290:FF:000002">
    <property type="entry name" value="Bidirectional sugar transporter SWEET"/>
    <property type="match status" value="1"/>
</dbReference>
<keyword evidence="6" id="KW-0677">Repeat</keyword>
<dbReference type="PaxDb" id="4097-A0A1S4CGR9"/>
<dbReference type="GO" id="GO:0008643">
    <property type="term" value="P:carbohydrate transport"/>
    <property type="evidence" value="ECO:0000318"/>
    <property type="project" value="GO_Central"/>
</dbReference>
<dbReference type="FunFam" id="1.20.1280.290:FF:000001">
    <property type="entry name" value="Bidirectional sugar transporter SWEET"/>
    <property type="match status" value="1"/>
</dbReference>
<evidence type="ECO:0000256" key="10">
    <source>
        <dbReference type="SAM" id="MobiDB-lite"/>
    </source>
</evidence>
<dbReference type="AlphaFoldDB" id="A0A1S4CGR9"/>
<keyword evidence="5 9" id="KW-0812">Transmembrane</keyword>
<feature type="transmembrane region" description="Helical" evidence="9">
    <location>
        <begin position="6"/>
        <end position="22"/>
    </location>
</feature>
<evidence type="ECO:0000256" key="6">
    <source>
        <dbReference type="ARBA" id="ARBA00022737"/>
    </source>
</evidence>